<dbReference type="EMBL" id="BSXW01000213">
    <property type="protein sequence ID" value="GMF15020.1"/>
    <property type="molecule type" value="Genomic_DNA"/>
</dbReference>
<organism evidence="2 3">
    <name type="scientific">Phytophthora lilii</name>
    <dbReference type="NCBI Taxonomy" id="2077276"/>
    <lineage>
        <taxon>Eukaryota</taxon>
        <taxon>Sar</taxon>
        <taxon>Stramenopiles</taxon>
        <taxon>Oomycota</taxon>
        <taxon>Peronosporomycetes</taxon>
        <taxon>Peronosporales</taxon>
        <taxon>Peronosporaceae</taxon>
        <taxon>Phytophthora</taxon>
    </lineage>
</organism>
<evidence type="ECO:0000313" key="2">
    <source>
        <dbReference type="EMBL" id="GMF15020.1"/>
    </source>
</evidence>
<protein>
    <submittedName>
        <fullName evidence="2">Unnamed protein product</fullName>
    </submittedName>
</protein>
<evidence type="ECO:0000313" key="3">
    <source>
        <dbReference type="Proteomes" id="UP001165083"/>
    </source>
</evidence>
<feature type="compositionally biased region" description="Basic residues" evidence="1">
    <location>
        <begin position="297"/>
        <end position="307"/>
    </location>
</feature>
<dbReference type="Pfam" id="PF13516">
    <property type="entry name" value="LRR_6"/>
    <property type="match status" value="5"/>
</dbReference>
<dbReference type="InterPro" id="IPR001611">
    <property type="entry name" value="Leu-rich_rpt"/>
</dbReference>
<keyword evidence="3" id="KW-1185">Reference proteome</keyword>
<dbReference type="SUPFAM" id="SSF52047">
    <property type="entry name" value="RNI-like"/>
    <property type="match status" value="1"/>
</dbReference>
<dbReference type="InterPro" id="IPR032675">
    <property type="entry name" value="LRR_dom_sf"/>
</dbReference>
<dbReference type="OrthoDB" id="120976at2759"/>
<dbReference type="PANTHER" id="PTHR24114">
    <property type="entry name" value="LEUCINE RICH REPEAT FAMILY PROTEIN"/>
    <property type="match status" value="1"/>
</dbReference>
<proteinExistence type="predicted"/>
<comment type="caution">
    <text evidence="2">The sequence shown here is derived from an EMBL/GenBank/DDBJ whole genome shotgun (WGS) entry which is preliminary data.</text>
</comment>
<dbReference type="PANTHER" id="PTHR24114:SF2">
    <property type="entry name" value="F-BOX DOMAIN-CONTAINING PROTEIN-RELATED"/>
    <property type="match status" value="1"/>
</dbReference>
<dbReference type="SMART" id="SM00368">
    <property type="entry name" value="LRR_RI"/>
    <property type="match status" value="5"/>
</dbReference>
<sequence>MQQKVQFAAKSYLRETVHRRRLEREKEVREEVEEIAKNPQLEVWLGLAKADETPKHADLRLSSIGARALCKTLAFTHSLRSLNLSRNALDDATGKWLALLLKRNTSLRRLELESNCLGPLATKDLAEALSTNESLEYLNLESNPLTDEEKDFTGVAALGSMLSKNKTLRTLNLWRTRLGGEGGKQLALGLARNTTLVCLDVGNNRIATSDAVSLDVQLKKNRVLFEQQQLQQLKFREAQWKAADKEHERQDKLAKRQEDVRHTLMNLNLVGSLLLTVISCSGRMDGEAQAGEGARSRYARRRTTTRA</sequence>
<evidence type="ECO:0000256" key="1">
    <source>
        <dbReference type="SAM" id="MobiDB-lite"/>
    </source>
</evidence>
<feature type="region of interest" description="Disordered" evidence="1">
    <location>
        <begin position="286"/>
        <end position="307"/>
    </location>
</feature>
<dbReference type="Gene3D" id="3.80.10.10">
    <property type="entry name" value="Ribonuclease Inhibitor"/>
    <property type="match status" value="2"/>
</dbReference>
<name>A0A9W6TH61_9STRA</name>
<accession>A0A9W6TH61</accession>
<dbReference type="AlphaFoldDB" id="A0A9W6TH61"/>
<reference evidence="2" key="1">
    <citation type="submission" date="2023-04" db="EMBL/GenBank/DDBJ databases">
        <title>Phytophthora lilii NBRC 32176.</title>
        <authorList>
            <person name="Ichikawa N."/>
            <person name="Sato H."/>
            <person name="Tonouchi N."/>
        </authorList>
    </citation>
    <scope>NUCLEOTIDE SEQUENCE</scope>
    <source>
        <strain evidence="2">NBRC 32176</strain>
    </source>
</reference>
<dbReference type="InterPro" id="IPR052394">
    <property type="entry name" value="LRR-containing"/>
</dbReference>
<dbReference type="Proteomes" id="UP001165083">
    <property type="component" value="Unassembled WGS sequence"/>
</dbReference>
<gene>
    <name evidence="2" type="ORF">Plil01_000507800</name>
</gene>